<sequence>MDFRWPPPPDGRPDRFRPPVTRGPQTGRPTLPAPPTEQIATPHGVELEWLVTGEGDPVTVFAHGLGSGIAETRPLGSAVTGRKAFFHFRGHGHSAAPGGQWTYEDLARDLRAVADLSGATRALGVSMGAGALCRLLADNPGRFDRAVFFLPAVLDTPRPAAAQDRLTALLESIEAGDAAAVADVISQEIPSQMRNTPAVWAFLRQRLDQLMRDGLATGLQSLPEQAAIDDRAALSSVTAQCLVLGCRGDELHPAAVAEQLAEALPDAELHVYDRPGILWTQRADLRSRISTFLNA</sequence>
<feature type="region of interest" description="Disordered" evidence="1">
    <location>
        <begin position="1"/>
        <end position="38"/>
    </location>
</feature>
<evidence type="ECO:0000256" key="1">
    <source>
        <dbReference type="SAM" id="MobiDB-lite"/>
    </source>
</evidence>
<feature type="domain" description="AB hydrolase-1" evidence="2">
    <location>
        <begin position="61"/>
        <end position="273"/>
    </location>
</feature>
<keyword evidence="4" id="KW-1185">Reference proteome</keyword>
<organism evidence="3 4">
    <name type="scientific">Dactylosporangium sucinum</name>
    <dbReference type="NCBI Taxonomy" id="1424081"/>
    <lineage>
        <taxon>Bacteria</taxon>
        <taxon>Bacillati</taxon>
        <taxon>Actinomycetota</taxon>
        <taxon>Actinomycetes</taxon>
        <taxon>Micromonosporales</taxon>
        <taxon>Micromonosporaceae</taxon>
        <taxon>Dactylosporangium</taxon>
    </lineage>
</organism>
<protein>
    <recommendedName>
        <fullName evidence="2">AB hydrolase-1 domain-containing protein</fullName>
    </recommendedName>
</protein>
<dbReference type="SUPFAM" id="SSF53474">
    <property type="entry name" value="alpha/beta-Hydrolases"/>
    <property type="match status" value="1"/>
</dbReference>
<reference evidence="3" key="2">
    <citation type="submission" date="2020-09" db="EMBL/GenBank/DDBJ databases">
        <authorList>
            <person name="Sun Q."/>
            <person name="Ohkuma M."/>
        </authorList>
    </citation>
    <scope>NUCLEOTIDE SEQUENCE</scope>
    <source>
        <strain evidence="3">JCM 19831</strain>
    </source>
</reference>
<comment type="caution">
    <text evidence="3">The sequence shown here is derived from an EMBL/GenBank/DDBJ whole genome shotgun (WGS) entry which is preliminary data.</text>
</comment>
<feature type="compositionally biased region" description="Pro residues" evidence="1">
    <location>
        <begin position="1"/>
        <end position="10"/>
    </location>
</feature>
<dbReference type="Proteomes" id="UP000642070">
    <property type="component" value="Unassembled WGS sequence"/>
</dbReference>
<reference evidence="3" key="1">
    <citation type="journal article" date="2014" name="Int. J. Syst. Evol. Microbiol.">
        <title>Complete genome sequence of Corynebacterium casei LMG S-19264T (=DSM 44701T), isolated from a smear-ripened cheese.</title>
        <authorList>
            <consortium name="US DOE Joint Genome Institute (JGI-PGF)"/>
            <person name="Walter F."/>
            <person name="Albersmeier A."/>
            <person name="Kalinowski J."/>
            <person name="Ruckert C."/>
        </authorList>
    </citation>
    <scope>NUCLEOTIDE SEQUENCE</scope>
    <source>
        <strain evidence="3">JCM 19831</strain>
    </source>
</reference>
<evidence type="ECO:0000313" key="3">
    <source>
        <dbReference type="EMBL" id="GGM70681.1"/>
    </source>
</evidence>
<dbReference type="PANTHER" id="PTHR43433:SF5">
    <property type="entry name" value="AB HYDROLASE-1 DOMAIN-CONTAINING PROTEIN"/>
    <property type="match status" value="1"/>
</dbReference>
<dbReference type="RefSeq" id="WP_190255808.1">
    <property type="nucleotide sequence ID" value="NZ_BMPI01000061.1"/>
</dbReference>
<gene>
    <name evidence="3" type="ORF">GCM10007977_085650</name>
</gene>
<accession>A0A917UBW7</accession>
<dbReference type="EMBL" id="BMPI01000061">
    <property type="protein sequence ID" value="GGM70681.1"/>
    <property type="molecule type" value="Genomic_DNA"/>
</dbReference>
<dbReference type="Pfam" id="PF00561">
    <property type="entry name" value="Abhydrolase_1"/>
    <property type="match status" value="1"/>
</dbReference>
<dbReference type="GO" id="GO:0003824">
    <property type="term" value="F:catalytic activity"/>
    <property type="evidence" value="ECO:0007669"/>
    <property type="project" value="UniProtKB-ARBA"/>
</dbReference>
<name>A0A917UBW7_9ACTN</name>
<evidence type="ECO:0000259" key="2">
    <source>
        <dbReference type="Pfam" id="PF00561"/>
    </source>
</evidence>
<dbReference type="InterPro" id="IPR000073">
    <property type="entry name" value="AB_hydrolase_1"/>
</dbReference>
<dbReference type="InterPro" id="IPR050471">
    <property type="entry name" value="AB_hydrolase"/>
</dbReference>
<evidence type="ECO:0000313" key="4">
    <source>
        <dbReference type="Proteomes" id="UP000642070"/>
    </source>
</evidence>
<dbReference type="PANTHER" id="PTHR43433">
    <property type="entry name" value="HYDROLASE, ALPHA/BETA FOLD FAMILY PROTEIN"/>
    <property type="match status" value="1"/>
</dbReference>
<dbReference type="Gene3D" id="3.40.50.1820">
    <property type="entry name" value="alpha/beta hydrolase"/>
    <property type="match status" value="1"/>
</dbReference>
<dbReference type="InterPro" id="IPR029058">
    <property type="entry name" value="AB_hydrolase_fold"/>
</dbReference>
<proteinExistence type="predicted"/>
<dbReference type="AlphaFoldDB" id="A0A917UBW7"/>